<protein>
    <submittedName>
        <fullName evidence="2">Uncharacterized protein</fullName>
    </submittedName>
</protein>
<evidence type="ECO:0000313" key="2">
    <source>
        <dbReference type="EMBL" id="PAP92157.1"/>
    </source>
</evidence>
<sequence length="133" mass="14334">MMNTMEPHGRGMAADMLAHLQTSRNGEMRRAARLAMLRHQVIHHIERTEASAQKVEQAIAMLAEANALTDPGHAALRSTSDQTRPPSTILRARPSRSPGTTSWASSHCRAWASEQNNGIGSRARAGVGATLSS</sequence>
<name>A0A271KAE7_9HYPH</name>
<dbReference type="EMBL" id="NPKH01000037">
    <property type="protein sequence ID" value="PAP92157.1"/>
    <property type="molecule type" value="Genomic_DNA"/>
</dbReference>
<evidence type="ECO:0000256" key="1">
    <source>
        <dbReference type="SAM" id="MobiDB-lite"/>
    </source>
</evidence>
<dbReference type="Proteomes" id="UP000215931">
    <property type="component" value="Unassembled WGS sequence"/>
</dbReference>
<proteinExistence type="predicted"/>
<keyword evidence="3" id="KW-1185">Reference proteome</keyword>
<dbReference type="AlphaFoldDB" id="A0A271KAE7"/>
<comment type="caution">
    <text evidence="2">The sequence shown here is derived from an EMBL/GenBank/DDBJ whole genome shotgun (WGS) entry which is preliminary data.</text>
</comment>
<evidence type="ECO:0000313" key="3">
    <source>
        <dbReference type="Proteomes" id="UP000215931"/>
    </source>
</evidence>
<accession>A0A271KAE7</accession>
<organism evidence="2 3">
    <name type="scientific">Mesorhizobium wenxiniae</name>
    <dbReference type="NCBI Taxonomy" id="2014805"/>
    <lineage>
        <taxon>Bacteria</taxon>
        <taxon>Pseudomonadati</taxon>
        <taxon>Pseudomonadota</taxon>
        <taxon>Alphaproteobacteria</taxon>
        <taxon>Hyphomicrobiales</taxon>
        <taxon>Phyllobacteriaceae</taxon>
        <taxon>Mesorhizobium</taxon>
    </lineage>
</organism>
<reference evidence="2 3" key="1">
    <citation type="submission" date="2017-08" db="EMBL/GenBank/DDBJ databases">
        <title>Mesorhizobium wenxinae sp. nov., a novel rhizobial species isolated from root nodules of chickpea (Cicer arietinum L.).</title>
        <authorList>
            <person name="Zhang J."/>
        </authorList>
    </citation>
    <scope>NUCLEOTIDE SEQUENCE [LARGE SCALE GENOMIC DNA]</scope>
    <source>
        <strain evidence="3">WYCCWR 10019</strain>
    </source>
</reference>
<gene>
    <name evidence="2" type="ORF">CIT31_29825</name>
</gene>
<feature type="compositionally biased region" description="Polar residues" evidence="1">
    <location>
        <begin position="77"/>
        <end position="86"/>
    </location>
</feature>
<feature type="region of interest" description="Disordered" evidence="1">
    <location>
        <begin position="70"/>
        <end position="133"/>
    </location>
</feature>